<evidence type="ECO:0000256" key="1">
    <source>
        <dbReference type="SAM" id="MobiDB-lite"/>
    </source>
</evidence>
<organism evidence="2 3">
    <name type="scientific">Nocardia uniformis</name>
    <dbReference type="NCBI Taxonomy" id="53432"/>
    <lineage>
        <taxon>Bacteria</taxon>
        <taxon>Bacillati</taxon>
        <taxon>Actinomycetota</taxon>
        <taxon>Actinomycetes</taxon>
        <taxon>Mycobacteriales</taxon>
        <taxon>Nocardiaceae</taxon>
        <taxon>Nocardia</taxon>
    </lineage>
</organism>
<comment type="caution">
    <text evidence="2">The sequence shown here is derived from an EMBL/GenBank/DDBJ whole genome shotgun (WGS) entry which is preliminary data.</text>
</comment>
<protein>
    <submittedName>
        <fullName evidence="2">Uncharacterized protein</fullName>
    </submittedName>
</protein>
<gene>
    <name evidence="2" type="ORF">HLB23_08455</name>
</gene>
<dbReference type="SUPFAM" id="SSF56112">
    <property type="entry name" value="Protein kinase-like (PK-like)"/>
    <property type="match status" value="1"/>
</dbReference>
<dbReference type="EMBL" id="JABELX010000003">
    <property type="protein sequence ID" value="NNH69893.1"/>
    <property type="molecule type" value="Genomic_DNA"/>
</dbReference>
<evidence type="ECO:0000313" key="3">
    <source>
        <dbReference type="Proteomes" id="UP000586827"/>
    </source>
</evidence>
<feature type="region of interest" description="Disordered" evidence="1">
    <location>
        <begin position="243"/>
        <end position="268"/>
    </location>
</feature>
<proteinExistence type="predicted"/>
<feature type="compositionally biased region" description="Polar residues" evidence="1">
    <location>
        <begin position="303"/>
        <end position="326"/>
    </location>
</feature>
<dbReference type="RefSeq" id="WP_067517842.1">
    <property type="nucleotide sequence ID" value="NZ_JABELX010000003.1"/>
</dbReference>
<name>A0A849BTG9_9NOCA</name>
<feature type="region of interest" description="Disordered" evidence="1">
    <location>
        <begin position="289"/>
        <end position="326"/>
    </location>
</feature>
<feature type="compositionally biased region" description="Low complexity" evidence="1">
    <location>
        <begin position="146"/>
        <end position="157"/>
    </location>
</feature>
<accession>A0A849BTG9</accession>
<dbReference type="InterPro" id="IPR011009">
    <property type="entry name" value="Kinase-like_dom_sf"/>
</dbReference>
<dbReference type="AlphaFoldDB" id="A0A849BTG9"/>
<dbReference type="Proteomes" id="UP000586827">
    <property type="component" value="Unassembled WGS sequence"/>
</dbReference>
<reference evidence="2 3" key="1">
    <citation type="submission" date="2020-05" db="EMBL/GenBank/DDBJ databases">
        <title>MicrobeNet Type strains.</title>
        <authorList>
            <person name="Nicholson A.C."/>
        </authorList>
    </citation>
    <scope>NUCLEOTIDE SEQUENCE [LARGE SCALE GENOMIC DNA]</scope>
    <source>
        <strain evidence="2 3">JCM 3224</strain>
    </source>
</reference>
<keyword evidence="3" id="KW-1185">Reference proteome</keyword>
<feature type="region of interest" description="Disordered" evidence="1">
    <location>
        <begin position="133"/>
        <end position="194"/>
    </location>
</feature>
<sequence>MSLPPSASEVLIALSDIARQLGAVGQPTMLSDRADAVVARVAGLVVKAHPFDADAAALHTRLRLAAHPRLHRILVPPAQIDGDVLTIRSGRVYSAWPYGEPVDPDDPDAAPWEAAAALLAALHNCPLPSLIDDSVSAEPSPATDGTASHASASTPTARHPIPIADTPTRVTSGYGPEVGSPTPAADRSPATTVGFDRRTRLPAAGGPERVQRAMDRLRAATGIADPAAADVVWRAYGRLPSLQHGENTIQDPRRNPGEISGPRPAHSARRQALVHGDFHLGQLIRLPTAASGRGRAAQPPSGGRSSVTPGDNVATGDNITPATDVTTGDNITLGGAVTARGNITTGGENRWRLVDVDDLGVGDPVWDLARPAGFFAAGILDPVAWERFLTAYRRSGGPAVPGGGDVWAVLDIPARALVVQTAAIAVAKAGLVGRELDELDTALVDSCYRMPPAVW</sequence>
<evidence type="ECO:0000313" key="2">
    <source>
        <dbReference type="EMBL" id="NNH69893.1"/>
    </source>
</evidence>